<dbReference type="SUPFAM" id="SSF53335">
    <property type="entry name" value="S-adenosyl-L-methionine-dependent methyltransferases"/>
    <property type="match status" value="1"/>
</dbReference>
<organism evidence="1 2">
    <name type="scientific">Bacteroides muris</name>
    <name type="common">ex Fokt et al. 2023</name>
    <dbReference type="NCBI Taxonomy" id="2937417"/>
    <lineage>
        <taxon>Bacteria</taxon>
        <taxon>Pseudomonadati</taxon>
        <taxon>Bacteroidota</taxon>
        <taxon>Bacteroidia</taxon>
        <taxon>Bacteroidales</taxon>
        <taxon>Bacteroidaceae</taxon>
        <taxon>Bacteroides</taxon>
    </lineage>
</organism>
<dbReference type="AlphaFoldDB" id="A0A9X2NVR1"/>
<comment type="caution">
    <text evidence="1">The sequence shown here is derived from an EMBL/GenBank/DDBJ whole genome shotgun (WGS) entry which is preliminary data.</text>
</comment>
<gene>
    <name evidence="1" type="ORF">M1B78_02645</name>
</gene>
<dbReference type="InterPro" id="IPR029063">
    <property type="entry name" value="SAM-dependent_MTases_sf"/>
</dbReference>
<sequence>MPISEVYNMDCMEYMKDIPDKFFDLAIVDPPYGINAPNMTMGTNLNRKHGGYNGESVAQRLKKGRLNQGAGKLKDRALNTMRCDWDFSPPSEKYFDELFRVSRNQVIWGGNYFPLPPTRGILCWDKMQPWENFSQFELAWTSFDCPAAIIHLSNTGGANKEAKIHPHTEADSALSLGL</sequence>
<dbReference type="GO" id="GO:0008168">
    <property type="term" value="F:methyltransferase activity"/>
    <property type="evidence" value="ECO:0007669"/>
    <property type="project" value="InterPro"/>
</dbReference>
<evidence type="ECO:0008006" key="3">
    <source>
        <dbReference type="Google" id="ProtNLM"/>
    </source>
</evidence>
<dbReference type="Gene3D" id="3.40.50.150">
    <property type="entry name" value="Vaccinia Virus protein VP39"/>
    <property type="match status" value="1"/>
</dbReference>
<accession>A0A9X2NVR1</accession>
<dbReference type="GO" id="GO:0032259">
    <property type="term" value="P:methylation"/>
    <property type="evidence" value="ECO:0007669"/>
    <property type="project" value="InterPro"/>
</dbReference>
<evidence type="ECO:0000313" key="2">
    <source>
        <dbReference type="Proteomes" id="UP001143810"/>
    </source>
</evidence>
<evidence type="ECO:0000313" key="1">
    <source>
        <dbReference type="EMBL" id="MCR6507098.1"/>
    </source>
</evidence>
<proteinExistence type="predicted"/>
<reference evidence="1" key="2">
    <citation type="submission" date="2022-04" db="EMBL/GenBank/DDBJ databases">
        <authorList>
            <person name="Fokt H."/>
            <person name="Baines J."/>
        </authorList>
    </citation>
    <scope>NUCLEOTIDE SEQUENCE</scope>
    <source>
        <strain evidence="1">KH569_7</strain>
    </source>
</reference>
<name>A0A9X2NVR1_9BACE</name>
<protein>
    <recommendedName>
        <fullName evidence="3">Site-specific DNA-methyltransferase</fullName>
    </recommendedName>
</protein>
<dbReference type="PROSITE" id="PS00092">
    <property type="entry name" value="N6_MTASE"/>
    <property type="match status" value="1"/>
</dbReference>
<dbReference type="RefSeq" id="WP_257939822.1">
    <property type="nucleotide sequence ID" value="NZ_JAMZEE010000004.1"/>
</dbReference>
<dbReference type="GO" id="GO:0003676">
    <property type="term" value="F:nucleic acid binding"/>
    <property type="evidence" value="ECO:0007669"/>
    <property type="project" value="InterPro"/>
</dbReference>
<dbReference type="Proteomes" id="UP001143810">
    <property type="component" value="Unassembled WGS sequence"/>
</dbReference>
<reference evidence="1" key="1">
    <citation type="journal article" date="2022" name="Arch. Microbiol.">
        <title>Bacteroides muris sp. nov. isolated from the cecum of wild-derived house mice.</title>
        <authorList>
            <person name="Fokt H."/>
            <person name="Unni R."/>
            <person name="Repnik U."/>
            <person name="Schmitz R.A."/>
            <person name="Bramkamp M."/>
            <person name="Baines J.F."/>
            <person name="Unterweger D."/>
        </authorList>
    </citation>
    <scope>NUCLEOTIDE SEQUENCE</scope>
    <source>
        <strain evidence="1">KH569_7</strain>
    </source>
</reference>
<dbReference type="InterPro" id="IPR002052">
    <property type="entry name" value="DNA_methylase_N6_adenine_CS"/>
</dbReference>
<dbReference type="EMBL" id="JAMZEE010000004">
    <property type="protein sequence ID" value="MCR6507098.1"/>
    <property type="molecule type" value="Genomic_DNA"/>
</dbReference>